<dbReference type="Gene3D" id="1.10.150.130">
    <property type="match status" value="1"/>
</dbReference>
<dbReference type="InterPro" id="IPR050090">
    <property type="entry name" value="Tyrosine_recombinase_XerCD"/>
</dbReference>
<dbReference type="PROSITE" id="PS51898">
    <property type="entry name" value="TYR_RECOMBINASE"/>
    <property type="match status" value="1"/>
</dbReference>
<dbReference type="Gene3D" id="1.10.443.10">
    <property type="entry name" value="Intergrase catalytic core"/>
    <property type="match status" value="1"/>
</dbReference>
<evidence type="ECO:0000256" key="4">
    <source>
        <dbReference type="PROSITE-ProRule" id="PRU01248"/>
    </source>
</evidence>
<name>A0A4V1AW63_9GAMM</name>
<evidence type="ECO:0000259" key="5">
    <source>
        <dbReference type="PROSITE" id="PS51898"/>
    </source>
</evidence>
<keyword evidence="3" id="KW-0233">DNA recombination</keyword>
<dbReference type="EMBL" id="CP038033">
    <property type="protein sequence ID" value="QBQ55535.1"/>
    <property type="molecule type" value="Genomic_DNA"/>
</dbReference>
<dbReference type="InterPro" id="IPR010998">
    <property type="entry name" value="Integrase_recombinase_N"/>
</dbReference>
<dbReference type="InterPro" id="IPR011010">
    <property type="entry name" value="DNA_brk_join_enz"/>
</dbReference>
<dbReference type="SUPFAM" id="SSF56349">
    <property type="entry name" value="DNA breaking-rejoining enzymes"/>
    <property type="match status" value="1"/>
</dbReference>
<dbReference type="PROSITE" id="PS51900">
    <property type="entry name" value="CB"/>
    <property type="match status" value="1"/>
</dbReference>
<accession>A0A4V1AW63</accession>
<keyword evidence="1" id="KW-0229">DNA integration</keyword>
<evidence type="ECO:0000256" key="1">
    <source>
        <dbReference type="ARBA" id="ARBA00022908"/>
    </source>
</evidence>
<dbReference type="KEGG" id="nwr:E3U44_14215"/>
<keyword evidence="2 4" id="KW-0238">DNA-binding</keyword>
<feature type="domain" description="Core-binding (CB)" evidence="6">
    <location>
        <begin position="58"/>
        <end position="136"/>
    </location>
</feature>
<evidence type="ECO:0000313" key="8">
    <source>
        <dbReference type="Proteomes" id="UP000294325"/>
    </source>
</evidence>
<dbReference type="OrthoDB" id="5567253at2"/>
<protein>
    <submittedName>
        <fullName evidence="7">Site-specific integrase</fullName>
    </submittedName>
</protein>
<proteinExistence type="predicted"/>
<dbReference type="AlphaFoldDB" id="A0A4V1AW63"/>
<dbReference type="InterPro" id="IPR044068">
    <property type="entry name" value="CB"/>
</dbReference>
<dbReference type="GO" id="GO:0015074">
    <property type="term" value="P:DNA integration"/>
    <property type="evidence" value="ECO:0007669"/>
    <property type="project" value="UniProtKB-KW"/>
</dbReference>
<dbReference type="RefSeq" id="WP_134358794.1">
    <property type="nucleotide sequence ID" value="NZ_CP038033.1"/>
</dbReference>
<dbReference type="PANTHER" id="PTHR30349">
    <property type="entry name" value="PHAGE INTEGRASE-RELATED"/>
    <property type="match status" value="1"/>
</dbReference>
<evidence type="ECO:0000313" key="7">
    <source>
        <dbReference type="EMBL" id="QBQ55535.1"/>
    </source>
</evidence>
<dbReference type="Proteomes" id="UP000294325">
    <property type="component" value="Chromosome"/>
</dbReference>
<gene>
    <name evidence="7" type="ORF">E3U44_14215</name>
</gene>
<dbReference type="InterPro" id="IPR013762">
    <property type="entry name" value="Integrase-like_cat_sf"/>
</dbReference>
<keyword evidence="8" id="KW-1185">Reference proteome</keyword>
<dbReference type="GO" id="GO:0006310">
    <property type="term" value="P:DNA recombination"/>
    <property type="evidence" value="ECO:0007669"/>
    <property type="project" value="UniProtKB-KW"/>
</dbReference>
<evidence type="ECO:0000256" key="2">
    <source>
        <dbReference type="ARBA" id="ARBA00023125"/>
    </source>
</evidence>
<feature type="domain" description="Tyr recombinase" evidence="5">
    <location>
        <begin position="160"/>
        <end position="322"/>
    </location>
</feature>
<dbReference type="CDD" id="cd00796">
    <property type="entry name" value="INT_Rci_Hp1_C"/>
    <property type="match status" value="1"/>
</dbReference>
<organism evidence="7 8">
    <name type="scientific">Nitrosococcus wardiae</name>
    <dbReference type="NCBI Taxonomy" id="1814290"/>
    <lineage>
        <taxon>Bacteria</taxon>
        <taxon>Pseudomonadati</taxon>
        <taxon>Pseudomonadota</taxon>
        <taxon>Gammaproteobacteria</taxon>
        <taxon>Chromatiales</taxon>
        <taxon>Chromatiaceae</taxon>
        <taxon>Nitrosococcus</taxon>
    </lineage>
</organism>
<dbReference type="GO" id="GO:0003677">
    <property type="term" value="F:DNA binding"/>
    <property type="evidence" value="ECO:0007669"/>
    <property type="project" value="UniProtKB-UniRule"/>
</dbReference>
<dbReference type="Pfam" id="PF00589">
    <property type="entry name" value="Phage_integrase"/>
    <property type="match status" value="1"/>
</dbReference>
<sequence length="322" mass="37093">MATIRKRGNNWQVQIRVKGHKPVNKSFSDKKIALAWLKKTESEIERGVFQDITEAQQTTFAEILDRYANEVLPSKKGYYRELSRIEHLKTHLGNYSLSGLTPSVISQYRDHRLKTVANQTAKHDLSMISRVINHTIIDWGINLPHGNPIQRVRLPKLPAGRTRRLLPCEEQKLIEASSIDLKPIIQFALETAMRRGEIATMDWNHIDFKSKTLLIPETKTDQPRTIPLTRKAIEILQVFPRNISGKIFNLTVDRISRNFMLACRKAGIADLRFHDLRHEATSRLFEKGLNPMEVAAITGHRDMKMLMRYTHLKAESLVHKLG</sequence>
<reference evidence="7 8" key="1">
    <citation type="submission" date="2019-03" db="EMBL/GenBank/DDBJ databases">
        <title>The genome sequence of Nitrosococcus wardiae strain D1FHST reveals the archetypal metabolic capacity of ammonia-oxidizing Gammaproteobacteria.</title>
        <authorList>
            <person name="Wang L."/>
            <person name="Lim C.K."/>
            <person name="Hanson T.E."/>
            <person name="Dang H."/>
            <person name="Klotz M.G."/>
        </authorList>
    </citation>
    <scope>NUCLEOTIDE SEQUENCE [LARGE SCALE GENOMIC DNA]</scope>
    <source>
        <strain evidence="7 8">D1FHS</strain>
    </source>
</reference>
<evidence type="ECO:0000259" key="6">
    <source>
        <dbReference type="PROSITE" id="PS51900"/>
    </source>
</evidence>
<dbReference type="InterPro" id="IPR002104">
    <property type="entry name" value="Integrase_catalytic"/>
</dbReference>
<dbReference type="PANTHER" id="PTHR30349:SF94">
    <property type="entry name" value="INTEGRASE_RECOMBINASE HI_1414-RELATED"/>
    <property type="match status" value="1"/>
</dbReference>
<evidence type="ECO:0000256" key="3">
    <source>
        <dbReference type="ARBA" id="ARBA00023172"/>
    </source>
</evidence>